<feature type="transmembrane region" description="Helical" evidence="1">
    <location>
        <begin position="173"/>
        <end position="194"/>
    </location>
</feature>
<keyword evidence="4" id="KW-1185">Reference proteome</keyword>
<organism evidence="3 4">
    <name type="scientific">Thermolongibacillus altinsuensis</name>
    <dbReference type="NCBI Taxonomy" id="575256"/>
    <lineage>
        <taxon>Bacteria</taxon>
        <taxon>Bacillati</taxon>
        <taxon>Bacillota</taxon>
        <taxon>Bacilli</taxon>
        <taxon>Bacillales</taxon>
        <taxon>Anoxybacillaceae</taxon>
        <taxon>Thermolongibacillus</taxon>
    </lineage>
</organism>
<feature type="domain" description="Phosphatidic acid phosphatase type 2/haloperoxidase" evidence="2">
    <location>
        <begin position="76"/>
        <end position="188"/>
    </location>
</feature>
<dbReference type="CDD" id="cd03392">
    <property type="entry name" value="PAP2_like_2"/>
    <property type="match status" value="1"/>
</dbReference>
<dbReference type="SMART" id="SM00014">
    <property type="entry name" value="acidPPc"/>
    <property type="match status" value="1"/>
</dbReference>
<comment type="caution">
    <text evidence="3">The sequence shown here is derived from an EMBL/GenBank/DDBJ whole genome shotgun (WGS) entry which is preliminary data.</text>
</comment>
<dbReference type="PANTHER" id="PTHR14969:SF13">
    <property type="entry name" value="AT30094P"/>
    <property type="match status" value="1"/>
</dbReference>
<dbReference type="AlphaFoldDB" id="A0A4V2Q9S4"/>
<feature type="transmembrane region" description="Helical" evidence="1">
    <location>
        <begin position="45"/>
        <end position="68"/>
    </location>
</feature>
<protein>
    <submittedName>
        <fullName evidence="3">Undecaprenyl-diphosphatase</fullName>
    </submittedName>
</protein>
<name>A0A4V2Q9S4_9BACL</name>
<dbReference type="Gene3D" id="1.20.144.10">
    <property type="entry name" value="Phosphatidic acid phosphatase type 2/haloperoxidase"/>
    <property type="match status" value="2"/>
</dbReference>
<evidence type="ECO:0000256" key="1">
    <source>
        <dbReference type="SAM" id="Phobius"/>
    </source>
</evidence>
<dbReference type="Pfam" id="PF01569">
    <property type="entry name" value="PAP2"/>
    <property type="match status" value="1"/>
</dbReference>
<accession>A0A4V2Q9S4</accession>
<reference evidence="3 4" key="1">
    <citation type="submission" date="2019-03" db="EMBL/GenBank/DDBJ databases">
        <title>Genomic Encyclopedia of Type Strains, Phase IV (KMG-IV): sequencing the most valuable type-strain genomes for metagenomic binning, comparative biology and taxonomic classification.</title>
        <authorList>
            <person name="Goeker M."/>
        </authorList>
    </citation>
    <scope>NUCLEOTIDE SEQUENCE [LARGE SCALE GENOMIC DNA]</scope>
    <source>
        <strain evidence="3 4">DSM 24979</strain>
    </source>
</reference>
<evidence type="ECO:0000313" key="4">
    <source>
        <dbReference type="Proteomes" id="UP000295658"/>
    </source>
</evidence>
<evidence type="ECO:0000313" key="3">
    <source>
        <dbReference type="EMBL" id="TCL44912.1"/>
    </source>
</evidence>
<evidence type="ECO:0000259" key="2">
    <source>
        <dbReference type="SMART" id="SM00014"/>
    </source>
</evidence>
<dbReference type="InterPro" id="IPR000326">
    <property type="entry name" value="PAP2/HPO"/>
</dbReference>
<keyword evidence="1" id="KW-0812">Transmembrane</keyword>
<feature type="transmembrane region" description="Helical" evidence="1">
    <location>
        <begin position="115"/>
        <end position="133"/>
    </location>
</feature>
<dbReference type="EMBL" id="SLUL01000022">
    <property type="protein sequence ID" value="TCL44912.1"/>
    <property type="molecule type" value="Genomic_DNA"/>
</dbReference>
<proteinExistence type="predicted"/>
<feature type="transmembrane region" description="Helical" evidence="1">
    <location>
        <begin position="75"/>
        <end position="95"/>
    </location>
</feature>
<dbReference type="RefSeq" id="WP_132949578.1">
    <property type="nucleotide sequence ID" value="NZ_SLUL01000022.1"/>
</dbReference>
<dbReference type="Proteomes" id="UP000295658">
    <property type="component" value="Unassembled WGS sequence"/>
</dbReference>
<keyword evidence="1" id="KW-0472">Membrane</keyword>
<gene>
    <name evidence="3" type="ORF">EDD69_12225</name>
</gene>
<dbReference type="InterPro" id="IPR036938">
    <property type="entry name" value="PAP2/HPO_sf"/>
</dbReference>
<sequence length="211" mass="23721">MKKSFAILSILSFLLFLAVWASVKSEWILPWDQTLLDQFGKLDWLGMFSIFGSKTVIGLCSIGLILFLWFRKKDFYGIVLVLAAVGGGYGLNTIIKNAIGRERPLFPHGEEGFSFPSGHAMVGSIYLLLIAYFAGMEVKKRSAKWMIYIVCSFLALLTGISRLSIQAHYPSDVLAGFFLALPYLYICLTGYEFFTKKRSIQSKTNKASFTF</sequence>
<feature type="transmembrane region" description="Helical" evidence="1">
    <location>
        <begin position="145"/>
        <end position="167"/>
    </location>
</feature>
<dbReference type="OrthoDB" id="9789113at2"/>
<dbReference type="SUPFAM" id="SSF48317">
    <property type="entry name" value="Acid phosphatase/Vanadium-dependent haloperoxidase"/>
    <property type="match status" value="1"/>
</dbReference>
<keyword evidence="1" id="KW-1133">Transmembrane helix</keyword>
<dbReference type="PANTHER" id="PTHR14969">
    <property type="entry name" value="SPHINGOSINE-1-PHOSPHATE PHOSPHOHYDROLASE"/>
    <property type="match status" value="1"/>
</dbReference>